<dbReference type="Proteomes" id="UP000323164">
    <property type="component" value="Unassembled WGS sequence"/>
</dbReference>
<dbReference type="OrthoDB" id="4119964at2"/>
<evidence type="ECO:0000313" key="2">
    <source>
        <dbReference type="Proteomes" id="UP000323164"/>
    </source>
</evidence>
<proteinExistence type="predicted"/>
<dbReference type="AlphaFoldDB" id="A0A5D8YKQ2"/>
<dbReference type="InterPro" id="IPR021352">
    <property type="entry name" value="DUF2971"/>
</dbReference>
<dbReference type="Pfam" id="PF11185">
    <property type="entry name" value="DUF2971"/>
    <property type="match status" value="1"/>
</dbReference>
<dbReference type="EMBL" id="VTRV01000205">
    <property type="protein sequence ID" value="TZF83345.1"/>
    <property type="molecule type" value="Genomic_DNA"/>
</dbReference>
<keyword evidence="2" id="KW-1185">Reference proteome</keyword>
<sequence length="209" mass="24292">MRLFHFLNEEFGLKDLREKRLKISRVAQLNDPFELLAVDLAKAENRKLIKAWKGTFGNRHGLVCFSRSWRNPVQWSHYADKHKGICLGFDVADHLPRQVAYVTSRFNWPIEIDEIFSGQLLFTKFAHWSYEDEFRIFTTLEDPEDDLHYMNFSNDLVLRQVIVGSESSITRSAVADALGPSLTGVEVFKARPPFRSFRVVRNKDASLWA</sequence>
<gene>
    <name evidence="1" type="ORF">FW784_13120</name>
</gene>
<evidence type="ECO:0000313" key="1">
    <source>
        <dbReference type="EMBL" id="TZF83345.1"/>
    </source>
</evidence>
<name>A0A5D8YKQ2_9GAMM</name>
<organism evidence="1 2">
    <name type="scientific">Cognatilysobacter lacus</name>
    <dbReference type="NCBI Taxonomy" id="1643323"/>
    <lineage>
        <taxon>Bacteria</taxon>
        <taxon>Pseudomonadati</taxon>
        <taxon>Pseudomonadota</taxon>
        <taxon>Gammaproteobacteria</taxon>
        <taxon>Lysobacterales</taxon>
        <taxon>Lysobacteraceae</taxon>
        <taxon>Cognatilysobacter</taxon>
    </lineage>
</organism>
<protein>
    <submittedName>
        <fullName evidence="1">DUF2971 domain-containing protein</fullName>
    </submittedName>
</protein>
<comment type="caution">
    <text evidence="1">The sequence shown here is derived from an EMBL/GenBank/DDBJ whole genome shotgun (WGS) entry which is preliminary data.</text>
</comment>
<accession>A0A5D8YKQ2</accession>
<reference evidence="1 2" key="1">
    <citation type="submission" date="2019-08" db="EMBL/GenBank/DDBJ databases">
        <title>Draft genome sequence of Lysobacter sp. UKS-15.</title>
        <authorList>
            <person name="Im W.-T."/>
        </authorList>
    </citation>
    <scope>NUCLEOTIDE SEQUENCE [LARGE SCALE GENOMIC DNA]</scope>
    <source>
        <strain evidence="1 2">UKS-15</strain>
    </source>
</reference>